<dbReference type="PROSITE" id="PS50086">
    <property type="entry name" value="TBC_RABGAP"/>
    <property type="match status" value="1"/>
</dbReference>
<keyword evidence="8" id="KW-1185">Reference proteome</keyword>
<dbReference type="SMART" id="SM00164">
    <property type="entry name" value="TBC"/>
    <property type="match status" value="1"/>
</dbReference>
<evidence type="ECO:0000256" key="4">
    <source>
        <dbReference type="SAM" id="Coils"/>
    </source>
</evidence>
<keyword evidence="2" id="KW-0343">GTPase activation</keyword>
<dbReference type="GO" id="GO:0031267">
    <property type="term" value="F:small GTPase binding"/>
    <property type="evidence" value="ECO:0007669"/>
    <property type="project" value="TreeGrafter"/>
</dbReference>
<dbReference type="FunFam" id="1.10.472.80:FF:000027">
    <property type="entry name" value="GTPase activating protein (Evi5)"/>
    <property type="match status" value="1"/>
</dbReference>
<evidence type="ECO:0000313" key="8">
    <source>
        <dbReference type="Proteomes" id="UP000663873"/>
    </source>
</evidence>
<proteinExistence type="inferred from homology"/>
<dbReference type="Gene3D" id="1.10.10.750">
    <property type="entry name" value="Ypt/Rab-GAP domain of gyp1p, domain 1"/>
    <property type="match status" value="1"/>
</dbReference>
<dbReference type="InterPro" id="IPR035969">
    <property type="entry name" value="Rab-GAP_TBC_sf"/>
</dbReference>
<dbReference type="SUPFAM" id="SSF47923">
    <property type="entry name" value="Ypt/Rab-GAP domain of gyp1p"/>
    <property type="match status" value="2"/>
</dbReference>
<evidence type="ECO:0000259" key="6">
    <source>
        <dbReference type="PROSITE" id="PS50086"/>
    </source>
</evidence>
<feature type="region of interest" description="Disordered" evidence="5">
    <location>
        <begin position="282"/>
        <end position="302"/>
    </location>
</feature>
<dbReference type="PANTHER" id="PTHR47219:SF9">
    <property type="entry name" value="GTPASE ACTIVATING PROTEIN AND CENTROSOME-ASSOCIATED, ISOFORM B"/>
    <property type="match status" value="1"/>
</dbReference>
<dbReference type="Proteomes" id="UP000663873">
    <property type="component" value="Unassembled WGS sequence"/>
</dbReference>
<keyword evidence="4" id="KW-0175">Coiled coil</keyword>
<evidence type="ECO:0000256" key="1">
    <source>
        <dbReference type="ARBA" id="ARBA00008532"/>
    </source>
</evidence>
<organism evidence="7 8">
    <name type="scientific">Rotaria socialis</name>
    <dbReference type="NCBI Taxonomy" id="392032"/>
    <lineage>
        <taxon>Eukaryota</taxon>
        <taxon>Metazoa</taxon>
        <taxon>Spiralia</taxon>
        <taxon>Gnathifera</taxon>
        <taxon>Rotifera</taxon>
        <taxon>Eurotatoria</taxon>
        <taxon>Bdelloidea</taxon>
        <taxon>Philodinida</taxon>
        <taxon>Philodinidae</taxon>
        <taxon>Rotaria</taxon>
    </lineage>
</organism>
<dbReference type="Gene3D" id="1.10.472.80">
    <property type="entry name" value="Ypt/Rab-GAP domain of gyp1p, domain 3"/>
    <property type="match status" value="1"/>
</dbReference>
<evidence type="ECO:0000256" key="2">
    <source>
        <dbReference type="ARBA" id="ARBA00022468"/>
    </source>
</evidence>
<dbReference type="Gene3D" id="2.30.29.30">
    <property type="entry name" value="Pleckstrin-homology domain (PH domain)/Phosphotyrosine-binding domain (PTB)"/>
    <property type="match status" value="1"/>
</dbReference>
<dbReference type="InterPro" id="IPR011993">
    <property type="entry name" value="PH-like_dom_sf"/>
</dbReference>
<dbReference type="FunFam" id="3.75.10.10:FF:000004">
    <property type="entry name" value="N(G),N(G)-dimethylarginine dimethylaminohydrolase 1"/>
    <property type="match status" value="1"/>
</dbReference>
<feature type="compositionally biased region" description="Low complexity" evidence="5">
    <location>
        <begin position="282"/>
        <end position="301"/>
    </location>
</feature>
<dbReference type="Pfam" id="PF12473">
    <property type="entry name" value="DUF3694"/>
    <property type="match status" value="1"/>
</dbReference>
<dbReference type="InterPro" id="IPR050302">
    <property type="entry name" value="Rab_GAP_TBC_domain"/>
</dbReference>
<comment type="similarity">
    <text evidence="1">Belongs to the DDAH family.</text>
</comment>
<dbReference type="InterPro" id="IPR006020">
    <property type="entry name" value="PTB/PI_dom"/>
</dbReference>
<dbReference type="EMBL" id="CAJOBP010000198">
    <property type="protein sequence ID" value="CAF4139172.1"/>
    <property type="molecule type" value="Genomic_DNA"/>
</dbReference>
<dbReference type="SUPFAM" id="SSF55909">
    <property type="entry name" value="Pentein"/>
    <property type="match status" value="1"/>
</dbReference>
<dbReference type="Gene3D" id="3.75.10.10">
    <property type="entry name" value="L-arginine/glycine Amidinotransferase, Chain A"/>
    <property type="match status" value="1"/>
</dbReference>
<dbReference type="InterPro" id="IPR022164">
    <property type="entry name" value="Kinesin-like"/>
</dbReference>
<evidence type="ECO:0000256" key="3">
    <source>
        <dbReference type="ARBA" id="ARBA00022801"/>
    </source>
</evidence>
<sequence length="1413" mass="159864">MDNSTSLSSLNSIDFILIGKEPPHLKIAAGGGSADLENNMAEILNESPVQTTSNDTNFIPESIPISNNGENLAKTPIKNDIGLTKMHRPDLTNSILFHRVTYLGSASVNAPRSEDELNRNMAILNEQSKMSIEVTLCVPDNSNGVVRLLDPQTELEITCYRISQILFCARGPTNTPLAHCWAFTTSRITTLTNVQSQSNGNNSETGQTQHELLYQCQVFRCDNQEAIYKILTSFANAFQRTTPSTTSQTSVKVNQQFALISRRTTSLIGQAIQATVAQLQPQSSNTSQSSSSSNNQQQILQKPTDGPIKFRSYFDIKEETVDSKGNISFTSVPRPEKNVFRLRKDVRKNVTVALQHIRGFPLNIERCFGMLLAQGRNVRACDMQLLDLESMGKSEDNRYYMVHGNWDPSARGFNELIHLNEETPKGIVKIFKQISERLPPAILEANIFLSGFLLGARVFLTIALDLVISGIPEPVRFLIEAKARVCLLNSKGDILSQDISDTIWSPFKKLSPFTEEFDMILKEATSKSSSSSRQDDTYEVVLLESNSEAERRAKLRQSAAVATTAAEEDDDEPMVSGFGHVSKECDEEVLGNWSDILSKWRKNYAERPRGLQALVRRGIPEALRGEVWQLLAGSVGEENEMINTYRLLLTKESASERVIVNDLNRTFPAHEYFKEEGGIGQEALYKLSRAYSVRDEEVGYCQGLSFVIASLLIHMPEEQAFMLLCKLMEDPKYLLREMYKANFENLQVRFHQLTCLIQDNLPDLYGHFDDLKVECHMYASQWFLTLFTAKFPLYLVFRVMDIFLYDGFNALFGVALALLKFSQKDLLSLDFEGIMRFFRVNLPKKYRCEDHADELIQTACSMKINVKKLKRYEKDYFMRRAEEEQGELPLQRLEADNKRLTETCMRSELENEMLALELVNDRVRLKSNLDQADERIEKLTRELQATRSIVKESEQHTFRLNEELENIRDAFRRTCDELQQTQKIVTEYKQICTQLNDQLDKQKEKYNNKIEAIQNLCCDSCKTSMRAKMSPLTSIASTPEREGMNDDYNDDILPTLSSMSSSITDRLHQVEIELAEKKLALTEALCKNQELAHQLRHSTSAASDSDTNSVNSVRSINSNNNNNSTIIMLTYPFDFHFTSAIVSRVPASLKDAAICQREIREVINIEKARRQHQDYIAVLRKLGLDVIELPADESLPEGVFVEDTAVTCDGIALICRPGLPGRIKEVDIIRTILKREGLSIIDIKDPLATIDGGDVLFTGREFFVGLSKTTNLAGAKAVASAFPEYPVTLIRVKKGAHLKNFVSMVGVDTMAIGGSDIAKDLLRQMEEMSEYKFYKIITLRDDATANCLWINGSILHLPADHRYEESIRTLINRLGSTLSHSELLNNEFAKIDCVLSNRCLLFNRSKEHHNSDR</sequence>
<dbReference type="PANTHER" id="PTHR47219">
    <property type="entry name" value="RAB GTPASE-ACTIVATING PROTEIN 1-LIKE"/>
    <property type="match status" value="1"/>
</dbReference>
<feature type="domain" description="Rab-GAP TBC" evidence="6">
    <location>
        <begin position="618"/>
        <end position="807"/>
    </location>
</feature>
<dbReference type="SUPFAM" id="SSF50729">
    <property type="entry name" value="PH domain-like"/>
    <property type="match status" value="1"/>
</dbReference>
<dbReference type="Gene3D" id="1.10.8.270">
    <property type="entry name" value="putative rabgap domain of human tbc1 domain family member 14 like domains"/>
    <property type="match status" value="1"/>
</dbReference>
<dbReference type="FunFam" id="1.10.8.270:FF:000001">
    <property type="entry name" value="TBC1 domain family member 1"/>
    <property type="match status" value="1"/>
</dbReference>
<dbReference type="GO" id="GO:0016787">
    <property type="term" value="F:hydrolase activity"/>
    <property type="evidence" value="ECO:0007669"/>
    <property type="project" value="UniProtKB-KW"/>
</dbReference>
<feature type="coiled-coil region" evidence="4">
    <location>
        <begin position="890"/>
        <end position="1016"/>
    </location>
</feature>
<reference evidence="7" key="1">
    <citation type="submission" date="2021-02" db="EMBL/GenBank/DDBJ databases">
        <authorList>
            <person name="Nowell W R."/>
        </authorList>
    </citation>
    <scope>NUCLEOTIDE SEQUENCE</scope>
</reference>
<comment type="caution">
    <text evidence="7">The sequence shown here is derived from an EMBL/GenBank/DDBJ whole genome shotgun (WGS) entry which is preliminary data.</text>
</comment>
<evidence type="ECO:0000313" key="7">
    <source>
        <dbReference type="EMBL" id="CAF4139172.1"/>
    </source>
</evidence>
<name>A0A819XD95_9BILA</name>
<dbReference type="InterPro" id="IPR000195">
    <property type="entry name" value="Rab-GAP-TBC_dom"/>
</dbReference>
<dbReference type="GO" id="GO:0005096">
    <property type="term" value="F:GTPase activator activity"/>
    <property type="evidence" value="ECO:0007669"/>
    <property type="project" value="UniProtKB-KW"/>
</dbReference>
<keyword evidence="3" id="KW-0378">Hydrolase</keyword>
<evidence type="ECO:0000256" key="5">
    <source>
        <dbReference type="SAM" id="MobiDB-lite"/>
    </source>
</evidence>
<protein>
    <recommendedName>
        <fullName evidence="6">Rab-GAP TBC domain-containing protein</fullName>
    </recommendedName>
</protein>
<dbReference type="Pfam" id="PF00566">
    <property type="entry name" value="RabGAP-TBC"/>
    <property type="match status" value="1"/>
</dbReference>
<gene>
    <name evidence="7" type="ORF">UJA718_LOCUS2783</name>
</gene>
<accession>A0A819XD95</accession>
<dbReference type="SMART" id="SM00462">
    <property type="entry name" value="PTB"/>
    <property type="match status" value="1"/>
</dbReference>
<dbReference type="CDD" id="cd01211">
    <property type="entry name" value="PTB_Rab6GAP"/>
    <property type="match status" value="1"/>
</dbReference>
<dbReference type="FunFam" id="1.10.10.750:FF:000004">
    <property type="entry name" value="Putative rab gtpase-activating protein 1"/>
    <property type="match status" value="1"/>
</dbReference>